<dbReference type="SUPFAM" id="SSF52283">
    <property type="entry name" value="Formate/glycerate dehydrogenase catalytic domain-like"/>
    <property type="match status" value="1"/>
</dbReference>
<feature type="domain" description="D-isomer specific 2-hydroxyacid dehydrogenase NAD-binding" evidence="6">
    <location>
        <begin position="107"/>
        <end position="280"/>
    </location>
</feature>
<dbReference type="InterPro" id="IPR006139">
    <property type="entry name" value="D-isomer_2_OHA_DH_cat_dom"/>
</dbReference>
<dbReference type="PANTHER" id="PTHR43333">
    <property type="entry name" value="2-HACID_DH_C DOMAIN-CONTAINING PROTEIN"/>
    <property type="match status" value="1"/>
</dbReference>
<evidence type="ECO:0008006" key="9">
    <source>
        <dbReference type="Google" id="ProtNLM"/>
    </source>
</evidence>
<dbReference type="GO" id="GO:0016616">
    <property type="term" value="F:oxidoreductase activity, acting on the CH-OH group of donors, NAD or NADP as acceptor"/>
    <property type="evidence" value="ECO:0007669"/>
    <property type="project" value="InterPro"/>
</dbReference>
<dbReference type="Pfam" id="PF00389">
    <property type="entry name" value="2-Hacid_dh"/>
    <property type="match status" value="1"/>
</dbReference>
<dbReference type="InterPro" id="IPR029753">
    <property type="entry name" value="D-isomer_DH_CS"/>
</dbReference>
<dbReference type="PANTHER" id="PTHR43333:SF1">
    <property type="entry name" value="D-ISOMER SPECIFIC 2-HYDROXYACID DEHYDROGENASE NAD-BINDING DOMAIN-CONTAINING PROTEIN"/>
    <property type="match status" value="1"/>
</dbReference>
<keyword evidence="2 4" id="KW-0560">Oxidoreductase</keyword>
<dbReference type="InterPro" id="IPR006140">
    <property type="entry name" value="D-isomer_DH_NAD-bd"/>
</dbReference>
<dbReference type="GO" id="GO:0051287">
    <property type="term" value="F:NAD binding"/>
    <property type="evidence" value="ECO:0007669"/>
    <property type="project" value="InterPro"/>
</dbReference>
<dbReference type="Proteomes" id="UP000092578">
    <property type="component" value="Unassembled WGS sequence"/>
</dbReference>
<evidence type="ECO:0000313" key="7">
    <source>
        <dbReference type="EMBL" id="OCA82074.1"/>
    </source>
</evidence>
<comment type="caution">
    <text evidence="7">The sequence shown here is derived from an EMBL/GenBank/DDBJ whole genome shotgun (WGS) entry which is preliminary data.</text>
</comment>
<evidence type="ECO:0000256" key="2">
    <source>
        <dbReference type="ARBA" id="ARBA00023002"/>
    </source>
</evidence>
<evidence type="ECO:0000259" key="6">
    <source>
        <dbReference type="Pfam" id="PF02826"/>
    </source>
</evidence>
<evidence type="ECO:0000256" key="3">
    <source>
        <dbReference type="ARBA" id="ARBA00023027"/>
    </source>
</evidence>
<name>A0A1B9AE14_9BACI</name>
<dbReference type="Gene3D" id="3.40.50.720">
    <property type="entry name" value="NAD(P)-binding Rossmann-like Domain"/>
    <property type="match status" value="2"/>
</dbReference>
<protein>
    <recommendedName>
        <fullName evidence="9">Hydroxyacid dehydrogenase</fullName>
    </recommendedName>
</protein>
<organism evidence="7 8">
    <name type="scientific">Pseudobacillus wudalianchiensis</name>
    <dbReference type="NCBI Taxonomy" id="1743143"/>
    <lineage>
        <taxon>Bacteria</taxon>
        <taxon>Bacillati</taxon>
        <taxon>Bacillota</taxon>
        <taxon>Bacilli</taxon>
        <taxon>Bacillales</taxon>
        <taxon>Bacillaceae</taxon>
        <taxon>Pseudobacillus</taxon>
    </lineage>
</organism>
<evidence type="ECO:0000256" key="1">
    <source>
        <dbReference type="ARBA" id="ARBA00005854"/>
    </source>
</evidence>
<feature type="domain" description="D-isomer specific 2-hydroxyacid dehydrogenase catalytic" evidence="5">
    <location>
        <begin position="11"/>
        <end position="304"/>
    </location>
</feature>
<dbReference type="FunFam" id="3.40.50.720:FF:000363">
    <property type="entry name" value="D-isomer specific 2-hydroxyacid dehydrogenase"/>
    <property type="match status" value="1"/>
</dbReference>
<dbReference type="InterPro" id="IPR036291">
    <property type="entry name" value="NAD(P)-bd_dom_sf"/>
</dbReference>
<dbReference type="EMBL" id="MAYT01000030">
    <property type="protein sequence ID" value="OCA82074.1"/>
    <property type="molecule type" value="Genomic_DNA"/>
</dbReference>
<evidence type="ECO:0000313" key="8">
    <source>
        <dbReference type="Proteomes" id="UP000092578"/>
    </source>
</evidence>
<sequence>MILCTSSDLLKEQLQRIREETQKNVVQNKITLLSEAEKQQVECILTYGNFDDAITAEELEQLPNVKWIQTMSSGTEQLPHNMIKKKNIHVTSAKGVHAISISEYVLGAMLHFAKKIEKFQVLKKNKIWADSEEMFELHGKTICILGTGHIAQEIARKTKVFGMNILGVNRSGNHVEGFDEIYSLHQIAEIFPQCDYICSALPSTIETRDLIKKETIDFMKDGVVFINVGRGDLIVEEDFIQALQAGKIGGAALDVFKSEPLEYGHPLWSTDNLIITPHTSYKTNRYIHRVLAIFLANYSYFKYGNFEDMINKIN</sequence>
<gene>
    <name evidence="7" type="ORF">A8F95_15350</name>
</gene>
<dbReference type="RefSeq" id="WP_065411965.1">
    <property type="nucleotide sequence ID" value="NZ_MAYT01000030.1"/>
</dbReference>
<reference evidence="8" key="1">
    <citation type="submission" date="2016-05" db="EMBL/GenBank/DDBJ databases">
        <authorList>
            <person name="Liu B."/>
            <person name="Wang J."/>
            <person name="Zhu Y."/>
            <person name="Liu G."/>
            <person name="Chen Q."/>
            <person name="Chen Z."/>
            <person name="Lan J."/>
            <person name="Che J."/>
            <person name="Ge C."/>
            <person name="Shi H."/>
            <person name="Pan Z."/>
            <person name="Liu X."/>
        </authorList>
    </citation>
    <scope>NUCLEOTIDE SEQUENCE [LARGE SCALE GENOMIC DNA]</scope>
    <source>
        <strain evidence="8">FJAT-27215</strain>
    </source>
</reference>
<evidence type="ECO:0000256" key="4">
    <source>
        <dbReference type="RuleBase" id="RU003719"/>
    </source>
</evidence>
<evidence type="ECO:0000259" key="5">
    <source>
        <dbReference type="Pfam" id="PF00389"/>
    </source>
</evidence>
<keyword evidence="8" id="KW-1185">Reference proteome</keyword>
<dbReference type="PROSITE" id="PS00671">
    <property type="entry name" value="D_2_HYDROXYACID_DH_3"/>
    <property type="match status" value="1"/>
</dbReference>
<keyword evidence="3" id="KW-0520">NAD</keyword>
<comment type="similarity">
    <text evidence="1 4">Belongs to the D-isomer specific 2-hydroxyacid dehydrogenase family.</text>
</comment>
<dbReference type="SUPFAM" id="SSF51735">
    <property type="entry name" value="NAD(P)-binding Rossmann-fold domains"/>
    <property type="match status" value="1"/>
</dbReference>
<dbReference type="AlphaFoldDB" id="A0A1B9AE14"/>
<dbReference type="CDD" id="cd05300">
    <property type="entry name" value="2-Hacid_dh_1"/>
    <property type="match status" value="1"/>
</dbReference>
<accession>A0A1B9AE14</accession>
<proteinExistence type="inferred from homology"/>
<dbReference type="Pfam" id="PF02826">
    <property type="entry name" value="2-Hacid_dh_C"/>
    <property type="match status" value="1"/>
</dbReference>